<dbReference type="OrthoDB" id="9767116at2"/>
<evidence type="ECO:0008006" key="7">
    <source>
        <dbReference type="Google" id="ProtNLM"/>
    </source>
</evidence>
<name>A0A167FCW1_9GAMM</name>
<dbReference type="InterPro" id="IPR011626">
    <property type="entry name" value="Alpha-macroglobulin_TED"/>
</dbReference>
<dbReference type="Proteomes" id="UP000076503">
    <property type="component" value="Unassembled WGS sequence"/>
</dbReference>
<dbReference type="InterPro" id="IPR002890">
    <property type="entry name" value="MG2"/>
</dbReference>
<dbReference type="InterPro" id="IPR011625">
    <property type="entry name" value="A2M_N_BRD"/>
</dbReference>
<feature type="domain" description="Alpha-2-macroglobulin bait region" evidence="3">
    <location>
        <begin position="613"/>
        <end position="754"/>
    </location>
</feature>
<evidence type="ECO:0000313" key="5">
    <source>
        <dbReference type="EMBL" id="KZN52073.1"/>
    </source>
</evidence>
<dbReference type="Pfam" id="PF00207">
    <property type="entry name" value="A2M"/>
    <property type="match status" value="1"/>
</dbReference>
<dbReference type="RefSeq" id="WP_063361089.1">
    <property type="nucleotide sequence ID" value="NZ_AUXZ01000064.1"/>
</dbReference>
<sequence length="1509" mass="169095">MNARSVYTSWLIISLLFVTIGWHHAAVAESKKRQTPQIAIVGSGPLVPKSSTQAIPISYKNTREVDIEILHITSAHDFLQSYYLNDKIYPSSLDRLSYSYESVFADRYTLPAGQEDKIHSAKLPVPTNLPSGWYIVTLKAAGQFGDLQAKHMLLTELGIQARVQKHHATFSVNYLQSGRSAKGAKVSIYRKHELIRQGTTNAQGNIDFTVTLEQNDIVIAELEQEDSTPHLAILPLKEVPLDLSAYQLGGRLYQETEAFIYSNRDLVRPGDSLPINILLRDFDGHKTSIETLTLSVKNSRQEQILTETLQAQEAGFFSKSLKTANDWPTGRYTVGVKLDPSARNFIAEMTFQLEEFVPERMDLKVTEQAPFVFAGQENTLTLNGKYLFGSPAAGNTFKTDVSHQPIRHFTGPYKAFVVGQDFYLSGRYKSLENKRLSEQGEAQVKISPPRAEQIKSPVKTQVFIALQEAGGAAVQRTSTFTSWRKSTIPGIKPLSKNVKYSSDAGFEIALLSADGQTLSTGSVKLELYYDQGNYYWMYEEGIGWQRKKQDRWRQEQQSVIDLNADIAHIELPVKWGNYRLEATDLNTGSKTHYEFYAGWYRGYGQYAVKPEHLQLTLNKKAYNTGEQAALTLSSPISGELMVTLESDKVIWSQKLAVKKGQSQVAIPLNKLPSRHDLYVTATVFGQQQGAPKRYLGVIPLPLERSARQIQLKVDLPDHVEPLQKLQIPVTAKGLTDHGATWVTVSMVDKGIINLSRFKPENPFDYFFAQRRYSGDIIDLYSRQYDPRPNPFAQSRFGSDSVENNTNRNDDLVESKTIQLMSRPVRLEQGKALVELTLPDYNGQAQLIVTAFNDSQVGQLVQDQIIRMPLVAELSVPRFLVPGDASSVTLDIHNLTGQAQTFDVALSVDNHVTIAEQTTHTVTLDEGQHWSKTATIHTQANNPDGIATFTLHVTGGNLDVTRSWRVPVGYIEPWVTQAKNTQLQPNETLTADISNWDGLKVIGGKEGKLLISHTPILNIAQFASGLHSYPYGCAEQTTSKAWPFILQNPQLDKFQQSALQQSSKLTNSKDYLSAAVSRLKTMQKTTGGFGTWGSYSQESPWLSVYITDFLTQVSAQYPEIVPRDMLQEAQYRVLRYARGDFVNTLTSKPEAAIAATTYAAYLSSSLGKLSYSDLEALQISTFPSKLSLIQFAAALANTGAIAQASALLNQFDTQTRVDDYIYDYGSQVRDDAMAIIALNQIAQLRGIQSKARRIANTLATSLPVLAIDKQWLSTQEQAALLRSAIAIDEQNKQPLSVVINDNTIEHQGLLTHPLTAGLVLENTTDSPLHVQQLHTGYLDFNPAIANQINPFNTVKMKHFLRRWFTLEGKPIDEQVSLKVGDRVLVVLDVESKERIHDAMIVDRIPAGFVLENPALLQDLDIQKLLPEGVVLSHIEHQEYRHDRYVAVTDLKPRQQYHRYSDDRPRQQFAYLLRAEVPGTYANPPSFMESMYRPQKHVLYSQFPSTLTIER</sequence>
<dbReference type="Pfam" id="PF17972">
    <property type="entry name" value="bMG5"/>
    <property type="match status" value="1"/>
</dbReference>
<dbReference type="GO" id="GO:0004866">
    <property type="term" value="F:endopeptidase inhibitor activity"/>
    <property type="evidence" value="ECO:0007669"/>
    <property type="project" value="InterPro"/>
</dbReference>
<dbReference type="Gene3D" id="2.60.40.1930">
    <property type="match status" value="1"/>
</dbReference>
<feature type="domain" description="Alpha-2-macroglobulin" evidence="4">
    <location>
        <begin position="818"/>
        <end position="905"/>
    </location>
</feature>
<dbReference type="Pfam" id="PF17962">
    <property type="entry name" value="bMG6"/>
    <property type="match status" value="1"/>
</dbReference>
<dbReference type="PATRIC" id="fig|1365251.3.peg.1503"/>
<evidence type="ECO:0000259" key="3">
    <source>
        <dbReference type="SMART" id="SM01359"/>
    </source>
</evidence>
<evidence type="ECO:0000256" key="1">
    <source>
        <dbReference type="ARBA" id="ARBA00010556"/>
    </source>
</evidence>
<dbReference type="Pfam" id="PF21142">
    <property type="entry name" value="A2M_bMG2"/>
    <property type="match status" value="1"/>
</dbReference>
<proteinExistence type="inferred from homology"/>
<dbReference type="EMBL" id="AUXZ01000064">
    <property type="protein sequence ID" value="KZN52073.1"/>
    <property type="molecule type" value="Genomic_DNA"/>
</dbReference>
<dbReference type="GO" id="GO:0005615">
    <property type="term" value="C:extracellular space"/>
    <property type="evidence" value="ECO:0007669"/>
    <property type="project" value="InterPro"/>
</dbReference>
<dbReference type="InterPro" id="IPR051802">
    <property type="entry name" value="YfhM-like"/>
</dbReference>
<dbReference type="InterPro" id="IPR041462">
    <property type="entry name" value="Bact_A2M_MG6"/>
</dbReference>
<comment type="caution">
    <text evidence="5">The sequence shown here is derived from an EMBL/GenBank/DDBJ whole genome shotgun (WGS) entry which is preliminary data.</text>
</comment>
<dbReference type="Pfam" id="PF11974">
    <property type="entry name" value="bMG3"/>
    <property type="match status" value="1"/>
</dbReference>
<dbReference type="InterPro" id="IPR001599">
    <property type="entry name" value="Macroglobln_a2"/>
</dbReference>
<evidence type="ECO:0000259" key="4">
    <source>
        <dbReference type="SMART" id="SM01360"/>
    </source>
</evidence>
<dbReference type="SMART" id="SM01360">
    <property type="entry name" value="A2M"/>
    <property type="match status" value="1"/>
</dbReference>
<dbReference type="SMART" id="SM01359">
    <property type="entry name" value="A2M_N_2"/>
    <property type="match status" value="1"/>
</dbReference>
<reference evidence="5 6" key="1">
    <citation type="submission" date="2013-07" db="EMBL/GenBank/DDBJ databases">
        <title>Comparative Genomic and Metabolomic Analysis of Twelve Strains of Pseudoalteromonas luteoviolacea.</title>
        <authorList>
            <person name="Vynne N.G."/>
            <person name="Mansson M."/>
            <person name="Gram L."/>
        </authorList>
    </citation>
    <scope>NUCLEOTIDE SEQUENCE [LARGE SCALE GENOMIC DNA]</scope>
    <source>
        <strain evidence="5 6">H33</strain>
    </source>
</reference>
<dbReference type="Pfam" id="PF17973">
    <property type="entry name" value="bMG10"/>
    <property type="match status" value="1"/>
</dbReference>
<gene>
    <name evidence="5" type="ORF">N476_01710</name>
</gene>
<dbReference type="PANTHER" id="PTHR40094">
    <property type="entry name" value="ALPHA-2-MACROGLOBULIN HOMOLOG"/>
    <property type="match status" value="1"/>
</dbReference>
<dbReference type="InterPro" id="IPR041203">
    <property type="entry name" value="Bact_A2M_MG5"/>
</dbReference>
<dbReference type="SUPFAM" id="SSF48239">
    <property type="entry name" value="Terpenoid cyclases/Protein prenyltransferases"/>
    <property type="match status" value="1"/>
</dbReference>
<evidence type="ECO:0000256" key="2">
    <source>
        <dbReference type="ARBA" id="ARBA00022729"/>
    </source>
</evidence>
<dbReference type="PANTHER" id="PTHR40094:SF1">
    <property type="entry name" value="UBIQUITIN DOMAIN-CONTAINING PROTEIN"/>
    <property type="match status" value="1"/>
</dbReference>
<dbReference type="InterPro" id="IPR049120">
    <property type="entry name" value="A2M_bMG2"/>
</dbReference>
<comment type="similarity">
    <text evidence="1">Belongs to the protease inhibitor I39 (alpha-2-macroglobulin) family. Bacterial alpha-2-macroglobulin subfamily.</text>
</comment>
<protein>
    <recommendedName>
        <fullName evidence="7">Alpha-2-macroglobulin domain-containing protein</fullName>
    </recommendedName>
</protein>
<dbReference type="Pfam" id="PF07703">
    <property type="entry name" value="A2M_BRD"/>
    <property type="match status" value="1"/>
</dbReference>
<evidence type="ECO:0000313" key="6">
    <source>
        <dbReference type="Proteomes" id="UP000076503"/>
    </source>
</evidence>
<dbReference type="Gene3D" id="1.50.10.20">
    <property type="match status" value="1"/>
</dbReference>
<dbReference type="Pfam" id="PF07678">
    <property type="entry name" value="TED_complement"/>
    <property type="match status" value="1"/>
</dbReference>
<dbReference type="CDD" id="cd02891">
    <property type="entry name" value="A2M_like"/>
    <property type="match status" value="1"/>
</dbReference>
<accession>A0A167FCW1</accession>
<keyword evidence="2" id="KW-0732">Signal</keyword>
<dbReference type="InterPro" id="IPR021868">
    <property type="entry name" value="Alpha_2_Macroglob_MG3"/>
</dbReference>
<dbReference type="InterPro" id="IPR041246">
    <property type="entry name" value="Bact_MG10"/>
</dbReference>
<dbReference type="Pfam" id="PF01835">
    <property type="entry name" value="MG2"/>
    <property type="match status" value="1"/>
</dbReference>
<organism evidence="5 6">
    <name type="scientific">Pseudoalteromonas luteoviolacea H33</name>
    <dbReference type="NCBI Taxonomy" id="1365251"/>
    <lineage>
        <taxon>Bacteria</taxon>
        <taxon>Pseudomonadati</taxon>
        <taxon>Pseudomonadota</taxon>
        <taxon>Gammaproteobacteria</taxon>
        <taxon>Alteromonadales</taxon>
        <taxon>Pseudoalteromonadaceae</taxon>
        <taxon>Pseudoalteromonas</taxon>
    </lineage>
</organism>
<dbReference type="InterPro" id="IPR008930">
    <property type="entry name" value="Terpenoid_cyclase/PrenylTrfase"/>
</dbReference>